<dbReference type="STRING" id="883077.HMPREF9241_01642"/>
<dbReference type="PATRIC" id="fig|883077.3.peg.1658"/>
<dbReference type="Gene3D" id="3.40.50.720">
    <property type="entry name" value="NAD(P)-binding Rossmann-like Domain"/>
    <property type="match status" value="1"/>
</dbReference>
<proteinExistence type="predicted"/>
<reference evidence="1 2" key="1">
    <citation type="submission" date="2012-07" db="EMBL/GenBank/DDBJ databases">
        <title>The Genome Sequence of Actinomyces turicensis ACS-279-V-COL4.</title>
        <authorList>
            <consortium name="The Broad Institute Genome Sequencing Platform"/>
            <person name="Earl A."/>
            <person name="Ward D."/>
            <person name="Feldgarden M."/>
            <person name="Gevers D."/>
            <person name="Saerens B."/>
            <person name="Vaneechoutte M."/>
            <person name="Walker B."/>
            <person name="Young S.K."/>
            <person name="Zeng Q."/>
            <person name="Gargeya S."/>
            <person name="Fitzgerald M."/>
            <person name="Haas B."/>
            <person name="Abouelleil A."/>
            <person name="Alvarado L."/>
            <person name="Arachchi H.M."/>
            <person name="Berlin A."/>
            <person name="Chapman S.B."/>
            <person name="Goldberg J."/>
            <person name="Griggs A."/>
            <person name="Gujja S."/>
            <person name="Hansen M."/>
            <person name="Howarth C."/>
            <person name="Imamovic A."/>
            <person name="Larimer J."/>
            <person name="McCowen C."/>
            <person name="Montmayeur A."/>
            <person name="Murphy C."/>
            <person name="Neiman D."/>
            <person name="Pearson M."/>
            <person name="Priest M."/>
            <person name="Roberts A."/>
            <person name="Saif S."/>
            <person name="Shea T."/>
            <person name="Sisk P."/>
            <person name="Sykes S."/>
            <person name="Wortman J."/>
            <person name="Nusbaum C."/>
            <person name="Birren B."/>
        </authorList>
    </citation>
    <scope>NUCLEOTIDE SEQUENCE [LARGE SCALE GENOMIC DNA]</scope>
    <source>
        <strain evidence="1 2">ACS-279-V-Col4</strain>
    </source>
</reference>
<accession>K0YN58</accession>
<evidence type="ECO:0008006" key="3">
    <source>
        <dbReference type="Google" id="ProtNLM"/>
    </source>
</evidence>
<dbReference type="EMBL" id="AGWQ01000009">
    <property type="protein sequence ID" value="EJZ85062.1"/>
    <property type="molecule type" value="Genomic_DNA"/>
</dbReference>
<dbReference type="HOGENOM" id="CLU_951974_0_0_11"/>
<evidence type="ECO:0000313" key="1">
    <source>
        <dbReference type="EMBL" id="EJZ85062.1"/>
    </source>
</evidence>
<evidence type="ECO:0000313" key="2">
    <source>
        <dbReference type="Proteomes" id="UP000003994"/>
    </source>
</evidence>
<gene>
    <name evidence="1" type="ORF">HMPREF9241_01642</name>
</gene>
<keyword evidence="2" id="KW-1185">Reference proteome</keyword>
<sequence length="302" mass="33583">MKLKPGVTVLRVGDHSVQVGTDHGHHMVLRGLHDRQINALIACSQHSVSLDADQDDPLPSTLPIRLRMRLQHAGFLEDVTLPQHLALTFTVFDDVSARVLDLVKNDFYLEVIPLQPRRVDDRIARVIGEGFLGLPLKRSLSNRYDLLPRYVPHTHGQNEALTIVSSQRFPAFEDSWMLVKEDIPHLLVTELEDGYDVGPLVIPGLSACGACLLSQENARDPDFLDHRKTAMRTPLVAPTPLATHGAAWSIARFIQTFMGNDHLMTSSIHHIDAHGGFSIRQAVPEANCGCKENSLSERTSDR</sequence>
<name>K0YN58_9ACTO</name>
<protein>
    <recommendedName>
        <fullName evidence="3">THIF-type NAD/FAD binding fold domain-containing protein</fullName>
    </recommendedName>
</protein>
<dbReference type="eggNOG" id="ENOG5031GGZ">
    <property type="taxonomic scope" value="Bacteria"/>
</dbReference>
<comment type="caution">
    <text evidence="1">The sequence shown here is derived from an EMBL/GenBank/DDBJ whole genome shotgun (WGS) entry which is preliminary data.</text>
</comment>
<organism evidence="1 2">
    <name type="scientific">Schaalia turicensis ACS-279-V-Col4</name>
    <dbReference type="NCBI Taxonomy" id="883077"/>
    <lineage>
        <taxon>Bacteria</taxon>
        <taxon>Bacillati</taxon>
        <taxon>Actinomycetota</taxon>
        <taxon>Actinomycetes</taxon>
        <taxon>Actinomycetales</taxon>
        <taxon>Actinomycetaceae</taxon>
        <taxon>Schaalia</taxon>
    </lineage>
</organism>
<dbReference type="Proteomes" id="UP000003994">
    <property type="component" value="Unassembled WGS sequence"/>
</dbReference>
<dbReference type="AlphaFoldDB" id="K0YN58"/>